<dbReference type="InterPro" id="IPR031157">
    <property type="entry name" value="G_TR_CS"/>
</dbReference>
<dbReference type="PANTHER" id="PTHR43261:SF1">
    <property type="entry name" value="RIBOSOME-RELEASING FACTOR 2, MITOCHONDRIAL"/>
    <property type="match status" value="1"/>
</dbReference>
<dbReference type="Gene3D" id="3.40.50.300">
    <property type="entry name" value="P-loop containing nucleotide triphosphate hydrolases"/>
    <property type="match status" value="1"/>
</dbReference>
<evidence type="ECO:0000259" key="6">
    <source>
        <dbReference type="PROSITE" id="PS51722"/>
    </source>
</evidence>
<name>A0A3B1D8Y5_9ZZZZ</name>
<dbReference type="PRINTS" id="PR00315">
    <property type="entry name" value="ELONGATNFCT"/>
</dbReference>
<evidence type="ECO:0000256" key="1">
    <source>
        <dbReference type="ARBA" id="ARBA00005870"/>
    </source>
</evidence>
<evidence type="ECO:0000313" key="7">
    <source>
        <dbReference type="EMBL" id="VAX37202.1"/>
    </source>
</evidence>
<dbReference type="Pfam" id="PF03764">
    <property type="entry name" value="EFG_IV"/>
    <property type="match status" value="1"/>
</dbReference>
<dbReference type="InterPro" id="IPR004540">
    <property type="entry name" value="Transl_elong_EFG/EF2"/>
</dbReference>
<dbReference type="InterPro" id="IPR035647">
    <property type="entry name" value="EFG_III/V"/>
</dbReference>
<keyword evidence="3 7" id="KW-0251">Elongation factor</keyword>
<dbReference type="NCBIfam" id="TIGR00231">
    <property type="entry name" value="small_GTP"/>
    <property type="match status" value="1"/>
</dbReference>
<dbReference type="SUPFAM" id="SSF54211">
    <property type="entry name" value="Ribosomal protein S5 domain 2-like"/>
    <property type="match status" value="1"/>
</dbReference>
<keyword evidence="2" id="KW-0547">Nucleotide-binding</keyword>
<dbReference type="SUPFAM" id="SSF54980">
    <property type="entry name" value="EF-G C-terminal domain-like"/>
    <property type="match status" value="2"/>
</dbReference>
<dbReference type="FunFam" id="3.30.70.240:FF:000001">
    <property type="entry name" value="Elongation factor G"/>
    <property type="match status" value="1"/>
</dbReference>
<reference evidence="7" key="1">
    <citation type="submission" date="2018-06" db="EMBL/GenBank/DDBJ databases">
        <authorList>
            <person name="Zhirakovskaya E."/>
        </authorList>
    </citation>
    <scope>NUCLEOTIDE SEQUENCE</scope>
</reference>
<organism evidence="7">
    <name type="scientific">hydrothermal vent metagenome</name>
    <dbReference type="NCBI Taxonomy" id="652676"/>
    <lineage>
        <taxon>unclassified sequences</taxon>
        <taxon>metagenomes</taxon>
        <taxon>ecological metagenomes</taxon>
    </lineage>
</organism>
<evidence type="ECO:0000256" key="3">
    <source>
        <dbReference type="ARBA" id="ARBA00022768"/>
    </source>
</evidence>
<feature type="domain" description="Tr-type G" evidence="6">
    <location>
        <begin position="6"/>
        <end position="280"/>
    </location>
</feature>
<dbReference type="Pfam" id="PF00009">
    <property type="entry name" value="GTP_EFTU"/>
    <property type="match status" value="1"/>
</dbReference>
<dbReference type="Pfam" id="PF14492">
    <property type="entry name" value="EFG_III"/>
    <property type="match status" value="1"/>
</dbReference>
<dbReference type="EMBL" id="UOGJ01000120">
    <property type="protein sequence ID" value="VAX37202.1"/>
    <property type="molecule type" value="Genomic_DNA"/>
</dbReference>
<dbReference type="Pfam" id="PF00679">
    <property type="entry name" value="EFG_C"/>
    <property type="match status" value="1"/>
</dbReference>
<evidence type="ECO:0000256" key="2">
    <source>
        <dbReference type="ARBA" id="ARBA00022741"/>
    </source>
</evidence>
<dbReference type="Pfam" id="PF22042">
    <property type="entry name" value="EF-G_D2"/>
    <property type="match status" value="1"/>
</dbReference>
<dbReference type="InterPro" id="IPR035649">
    <property type="entry name" value="EFG_V"/>
</dbReference>
<dbReference type="CDD" id="cd16262">
    <property type="entry name" value="EFG_III"/>
    <property type="match status" value="1"/>
</dbReference>
<evidence type="ECO:0000256" key="5">
    <source>
        <dbReference type="ARBA" id="ARBA00023134"/>
    </source>
</evidence>
<dbReference type="InterPro" id="IPR041095">
    <property type="entry name" value="EFG_II"/>
</dbReference>
<dbReference type="SUPFAM" id="SSF52540">
    <property type="entry name" value="P-loop containing nucleoside triphosphate hydrolases"/>
    <property type="match status" value="1"/>
</dbReference>
<dbReference type="InterPro" id="IPR014721">
    <property type="entry name" value="Ribsml_uS5_D2-typ_fold_subgr"/>
</dbReference>
<proteinExistence type="inferred from homology"/>
<dbReference type="InterPro" id="IPR005517">
    <property type="entry name" value="Transl_elong_EFG/EF2_IV"/>
</dbReference>
<dbReference type="PANTHER" id="PTHR43261">
    <property type="entry name" value="TRANSLATION ELONGATION FACTOR G-RELATED"/>
    <property type="match status" value="1"/>
</dbReference>
<dbReference type="NCBIfam" id="TIGR00484">
    <property type="entry name" value="EF-G"/>
    <property type="match status" value="1"/>
</dbReference>
<dbReference type="InterPro" id="IPR000640">
    <property type="entry name" value="EFG_V-like"/>
</dbReference>
<accession>A0A3B1D8Y5</accession>
<dbReference type="InterPro" id="IPR009022">
    <property type="entry name" value="EFG_III"/>
</dbReference>
<dbReference type="InterPro" id="IPR020568">
    <property type="entry name" value="Ribosomal_Su5_D2-typ_SF"/>
</dbReference>
<dbReference type="PROSITE" id="PS51722">
    <property type="entry name" value="G_TR_2"/>
    <property type="match status" value="1"/>
</dbReference>
<dbReference type="Gene3D" id="3.30.70.870">
    <property type="entry name" value="Elongation Factor G (Translational Gtpase), domain 3"/>
    <property type="match status" value="1"/>
</dbReference>
<dbReference type="CDD" id="cd03713">
    <property type="entry name" value="EFG_mtEFG_C"/>
    <property type="match status" value="1"/>
</dbReference>
<dbReference type="FunFam" id="3.30.70.870:FF:000001">
    <property type="entry name" value="Elongation factor G"/>
    <property type="match status" value="1"/>
</dbReference>
<dbReference type="SUPFAM" id="SSF50447">
    <property type="entry name" value="Translation proteins"/>
    <property type="match status" value="1"/>
</dbReference>
<dbReference type="PROSITE" id="PS00301">
    <property type="entry name" value="G_TR_1"/>
    <property type="match status" value="1"/>
</dbReference>
<gene>
    <name evidence="7" type="ORF">MNBD_UNCLBAC01-801</name>
</gene>
<dbReference type="InterPro" id="IPR047872">
    <property type="entry name" value="EFG_IV"/>
</dbReference>
<dbReference type="Gene3D" id="3.30.70.240">
    <property type="match status" value="1"/>
</dbReference>
<dbReference type="CDD" id="cd01434">
    <property type="entry name" value="EFG_mtEFG1_IV"/>
    <property type="match status" value="1"/>
</dbReference>
<dbReference type="FunFam" id="3.40.50.300:FF:000029">
    <property type="entry name" value="Elongation factor G"/>
    <property type="match status" value="1"/>
</dbReference>
<dbReference type="InterPro" id="IPR027417">
    <property type="entry name" value="P-loop_NTPase"/>
</dbReference>
<dbReference type="InterPro" id="IPR005225">
    <property type="entry name" value="Small_GTP-bd"/>
</dbReference>
<dbReference type="GO" id="GO:0032790">
    <property type="term" value="P:ribosome disassembly"/>
    <property type="evidence" value="ECO:0007669"/>
    <property type="project" value="TreeGrafter"/>
</dbReference>
<dbReference type="InterPro" id="IPR053905">
    <property type="entry name" value="EF-G-like_DII"/>
</dbReference>
<sequence length="697" mass="77158">MATPLKDYRNIGIIAHIDAGKTTTTERILYYAGVIHKMGTVDEGNATMDWMAQEQERGITITSANTTCAWKGNKINIIDTPGHVDFTIEVERSLKVLDGAVIVLCATSGVQSQTETVWRQADRYNVPRICFINKLDRLGASFERVLGEVRDRFGANAAAIQIPDGAEENFNGLIDIVEEKYYVYMDDKGDNIEVRDVPEDFKEKVIEARHELLEKLSDADDEIMEKFLEEKEVSVEELKAGIRRAVCKSAFLPVLTGTALRNKGVQLVLDAVNDYLPSPLDIPPTKGFNVDNLEEEMERKASLDEPMSALVFKIATDPYVGKLFYARVYSGTLVSGSQVYNSSEKKKERIAKIVVMHANKQEIVEKATAGEIVALVGLKETRSGNTLCDMENKILLENMKIPDPVVSMSIEPKTKADSDKMGLTLRKFLDEDPSLKVTYDAETSQTIISGMGELHLEIIIDRMKREFNLETTVGRPEVAYKEAITQAVKEVEGKFISQTGGRGQYGHVVVNIEPAEEKGSGIIFENKIKGGSIPREFIKPIEKGIRAAATSGVVAGYPVTDFKVTLVDGSYHDVDSSELAFQMAGKEALKKCLTLGKSVLLEPIMDVELVSPEEFMGAVMGDINTRRARIVSLGARSNLKTTRCEVPLAEMFNYVNAIRSLSQGRASFTMEPSFYDIVPQYVTDKIVGTREGVGNKK</sequence>
<dbReference type="HAMAP" id="MF_00054_B">
    <property type="entry name" value="EF_G_EF_2_B"/>
    <property type="match status" value="1"/>
</dbReference>
<protein>
    <submittedName>
        <fullName evidence="7">Translation elongation factor G</fullName>
    </submittedName>
</protein>
<dbReference type="NCBIfam" id="NF009381">
    <property type="entry name" value="PRK12740.1-5"/>
    <property type="match status" value="1"/>
</dbReference>
<dbReference type="FunFam" id="2.40.30.10:FF:000006">
    <property type="entry name" value="Elongation factor G"/>
    <property type="match status" value="1"/>
</dbReference>
<dbReference type="Gene3D" id="3.30.230.10">
    <property type="match status" value="1"/>
</dbReference>
<keyword evidence="5" id="KW-0342">GTP-binding</keyword>
<dbReference type="Gene3D" id="2.40.30.10">
    <property type="entry name" value="Translation factors"/>
    <property type="match status" value="1"/>
</dbReference>
<dbReference type="InterPro" id="IPR009000">
    <property type="entry name" value="Transl_B-barrel_sf"/>
</dbReference>
<dbReference type="GO" id="GO:0003746">
    <property type="term" value="F:translation elongation factor activity"/>
    <property type="evidence" value="ECO:0007669"/>
    <property type="project" value="UniProtKB-KW"/>
</dbReference>
<comment type="similarity">
    <text evidence="1">Belongs to the TRAFAC class translation factor GTPase superfamily. Classic translation factor GTPase family. EF-G/EF-2 subfamily.</text>
</comment>
<dbReference type="SMART" id="SM00889">
    <property type="entry name" value="EFG_IV"/>
    <property type="match status" value="1"/>
</dbReference>
<dbReference type="SMART" id="SM00838">
    <property type="entry name" value="EFG_C"/>
    <property type="match status" value="1"/>
</dbReference>
<dbReference type="CDD" id="cd01886">
    <property type="entry name" value="EF-G"/>
    <property type="match status" value="1"/>
</dbReference>
<keyword evidence="4" id="KW-0648">Protein biosynthesis</keyword>
<dbReference type="AlphaFoldDB" id="A0A3B1D8Y5"/>
<evidence type="ECO:0000256" key="4">
    <source>
        <dbReference type="ARBA" id="ARBA00022917"/>
    </source>
</evidence>
<dbReference type="InterPro" id="IPR000795">
    <property type="entry name" value="T_Tr_GTP-bd_dom"/>
</dbReference>
<dbReference type="GO" id="GO:0005525">
    <property type="term" value="F:GTP binding"/>
    <property type="evidence" value="ECO:0007669"/>
    <property type="project" value="UniProtKB-KW"/>
</dbReference>
<dbReference type="FunFam" id="3.30.230.10:FF:000003">
    <property type="entry name" value="Elongation factor G"/>
    <property type="match status" value="1"/>
</dbReference>
<dbReference type="CDD" id="cd04088">
    <property type="entry name" value="EFG_mtEFG_II"/>
    <property type="match status" value="1"/>
</dbReference>
<dbReference type="GO" id="GO:0003924">
    <property type="term" value="F:GTPase activity"/>
    <property type="evidence" value="ECO:0007669"/>
    <property type="project" value="InterPro"/>
</dbReference>